<protein>
    <submittedName>
        <fullName evidence="4">Flavin reductase</fullName>
    </submittedName>
</protein>
<organism evidence="4 5">
    <name type="scientific">Streptomyces triticirhizae</name>
    <dbReference type="NCBI Taxonomy" id="2483353"/>
    <lineage>
        <taxon>Bacteria</taxon>
        <taxon>Bacillati</taxon>
        <taxon>Actinomycetota</taxon>
        <taxon>Actinomycetes</taxon>
        <taxon>Kitasatosporales</taxon>
        <taxon>Streptomycetaceae</taxon>
        <taxon>Streptomyces</taxon>
    </lineage>
</organism>
<evidence type="ECO:0000259" key="3">
    <source>
        <dbReference type="SMART" id="SM00903"/>
    </source>
</evidence>
<dbReference type="InterPro" id="IPR002563">
    <property type="entry name" value="Flavin_Rdtase-like_dom"/>
</dbReference>
<dbReference type="SUPFAM" id="SSF50475">
    <property type="entry name" value="FMN-binding split barrel"/>
    <property type="match status" value="1"/>
</dbReference>
<dbReference type="AlphaFoldDB" id="A0A3M2M0J7"/>
<dbReference type="GO" id="GO:0042602">
    <property type="term" value="F:riboflavin reductase (NADPH) activity"/>
    <property type="evidence" value="ECO:0007669"/>
    <property type="project" value="TreeGrafter"/>
</dbReference>
<evidence type="ECO:0000313" key="4">
    <source>
        <dbReference type="EMBL" id="RMI40628.1"/>
    </source>
</evidence>
<keyword evidence="5" id="KW-1185">Reference proteome</keyword>
<dbReference type="RefSeq" id="WP_122183912.1">
    <property type="nucleotide sequence ID" value="NZ_RFFJ01000055.1"/>
</dbReference>
<dbReference type="PANTHER" id="PTHR30466">
    <property type="entry name" value="FLAVIN REDUCTASE"/>
    <property type="match status" value="1"/>
</dbReference>
<evidence type="ECO:0000313" key="5">
    <source>
        <dbReference type="Proteomes" id="UP000278673"/>
    </source>
</evidence>
<accession>A0A3M2M0J7</accession>
<dbReference type="EMBL" id="RFFJ01000055">
    <property type="protein sequence ID" value="RMI40628.1"/>
    <property type="molecule type" value="Genomic_DNA"/>
</dbReference>
<reference evidence="4 5" key="1">
    <citation type="submission" date="2018-10" db="EMBL/GenBank/DDBJ databases">
        <title>Isolation, diversity and antifungal activity of actinobacteria from wheat.</title>
        <authorList>
            <person name="Han C."/>
        </authorList>
    </citation>
    <scope>NUCLEOTIDE SEQUENCE [LARGE SCALE GENOMIC DNA]</scope>
    <source>
        <strain evidence="4 5">NEAU-YY642</strain>
    </source>
</reference>
<dbReference type="SMART" id="SM00903">
    <property type="entry name" value="Flavin_Reduct"/>
    <property type="match status" value="1"/>
</dbReference>
<keyword evidence="2" id="KW-0560">Oxidoreductase</keyword>
<dbReference type="InterPro" id="IPR050268">
    <property type="entry name" value="NADH-dep_flavin_reductase"/>
</dbReference>
<dbReference type="InterPro" id="IPR012349">
    <property type="entry name" value="Split_barrel_FMN-bd"/>
</dbReference>
<comment type="similarity">
    <text evidence="1">Belongs to the non-flavoprotein flavin reductase family.</text>
</comment>
<sequence length="198" mass="21640">MPEIIDVAPDLQLTTRQDRRLAVADPAEPPQGTGEPVNERTFRQTMSRFPTFVTVITAAGRTGPVGCTATSVLSLSLRPPTLVVSLRSTGKTLDDVLTAGRFAVNVLSWHQRELAQHFATGDPRHRFDHVPHTRWDGVPVLEDTSATVVCRLGYTMPVLDHTLLFGTVAFTRACQQEPPVVLLDGRSHAVDETGQVLP</sequence>
<comment type="caution">
    <text evidence="4">The sequence shown here is derived from an EMBL/GenBank/DDBJ whole genome shotgun (WGS) entry which is preliminary data.</text>
</comment>
<dbReference type="GO" id="GO:0010181">
    <property type="term" value="F:FMN binding"/>
    <property type="evidence" value="ECO:0007669"/>
    <property type="project" value="InterPro"/>
</dbReference>
<dbReference type="Pfam" id="PF01613">
    <property type="entry name" value="Flavin_Reduct"/>
    <property type="match status" value="1"/>
</dbReference>
<name>A0A3M2M0J7_9ACTN</name>
<evidence type="ECO:0000256" key="2">
    <source>
        <dbReference type="ARBA" id="ARBA00023002"/>
    </source>
</evidence>
<evidence type="ECO:0000256" key="1">
    <source>
        <dbReference type="ARBA" id="ARBA00008898"/>
    </source>
</evidence>
<dbReference type="PANTHER" id="PTHR30466:SF11">
    <property type="entry name" value="FLAVIN-DEPENDENT MONOOXYGENASE, REDUCTASE SUBUNIT HSAB"/>
    <property type="match status" value="1"/>
</dbReference>
<gene>
    <name evidence="4" type="ORF">EBN88_12440</name>
</gene>
<proteinExistence type="inferred from homology"/>
<dbReference type="Gene3D" id="2.30.110.10">
    <property type="entry name" value="Electron Transport, Fmn-binding Protein, Chain A"/>
    <property type="match status" value="1"/>
</dbReference>
<dbReference type="Proteomes" id="UP000278673">
    <property type="component" value="Unassembled WGS sequence"/>
</dbReference>
<feature type="domain" description="Flavin reductase like" evidence="3">
    <location>
        <begin position="46"/>
        <end position="189"/>
    </location>
</feature>